<dbReference type="EMBL" id="JAVHJM010000004">
    <property type="protein sequence ID" value="KAK6515045.1"/>
    <property type="molecule type" value="Genomic_DNA"/>
</dbReference>
<sequence>MAMLESQAEREVPPSTNTIGLCLDSGTIWLIGVFIFIFILGTILFSWIIVLLVLQNKSERSGSWLWGALPKNGLGVIPRKGVDNDLEAGVYERNGQRTILPAMSKYPQTVKPVPSPEGCGTTNDRQNITIPVIVIKDDEIGRTTTLTRPASDGIHSVSTGIPTSPRTSVDTGMLITITPDFRLENVPDLPRPLPQVHIKGSRISEYIRLSSVSFDNIERRKLIPHVKGPIKEEPRSRFSAYSSDSGV</sequence>
<feature type="compositionally biased region" description="Polar residues" evidence="1">
    <location>
        <begin position="156"/>
        <end position="167"/>
    </location>
</feature>
<gene>
    <name evidence="3" type="ORF">TWF506_007397</name>
</gene>
<feature type="transmembrane region" description="Helical" evidence="2">
    <location>
        <begin position="28"/>
        <end position="54"/>
    </location>
</feature>
<organism evidence="3 4">
    <name type="scientific">Arthrobotrys conoides</name>
    <dbReference type="NCBI Taxonomy" id="74498"/>
    <lineage>
        <taxon>Eukaryota</taxon>
        <taxon>Fungi</taxon>
        <taxon>Dikarya</taxon>
        <taxon>Ascomycota</taxon>
        <taxon>Pezizomycotina</taxon>
        <taxon>Orbiliomycetes</taxon>
        <taxon>Orbiliales</taxon>
        <taxon>Orbiliaceae</taxon>
        <taxon>Arthrobotrys</taxon>
    </lineage>
</organism>
<protein>
    <submittedName>
        <fullName evidence="3">Uncharacterized protein</fullName>
    </submittedName>
</protein>
<dbReference type="AlphaFoldDB" id="A0AAN8NAH1"/>
<evidence type="ECO:0000256" key="2">
    <source>
        <dbReference type="SAM" id="Phobius"/>
    </source>
</evidence>
<evidence type="ECO:0000313" key="4">
    <source>
        <dbReference type="Proteomes" id="UP001307849"/>
    </source>
</evidence>
<keyword evidence="2" id="KW-0472">Membrane</keyword>
<name>A0AAN8NAH1_9PEZI</name>
<keyword evidence="2" id="KW-1133">Transmembrane helix</keyword>
<dbReference type="Proteomes" id="UP001307849">
    <property type="component" value="Unassembled WGS sequence"/>
</dbReference>
<keyword evidence="2" id="KW-0812">Transmembrane</keyword>
<keyword evidence="4" id="KW-1185">Reference proteome</keyword>
<feature type="region of interest" description="Disordered" evidence="1">
    <location>
        <begin position="146"/>
        <end position="167"/>
    </location>
</feature>
<reference evidence="3 4" key="1">
    <citation type="submission" date="2019-10" db="EMBL/GenBank/DDBJ databases">
        <authorList>
            <person name="Palmer J.M."/>
        </authorList>
    </citation>
    <scope>NUCLEOTIDE SEQUENCE [LARGE SCALE GENOMIC DNA]</scope>
    <source>
        <strain evidence="3 4">TWF506</strain>
    </source>
</reference>
<comment type="caution">
    <text evidence="3">The sequence shown here is derived from an EMBL/GenBank/DDBJ whole genome shotgun (WGS) entry which is preliminary data.</text>
</comment>
<evidence type="ECO:0000313" key="3">
    <source>
        <dbReference type="EMBL" id="KAK6515045.1"/>
    </source>
</evidence>
<evidence type="ECO:0000256" key="1">
    <source>
        <dbReference type="SAM" id="MobiDB-lite"/>
    </source>
</evidence>
<proteinExistence type="predicted"/>
<accession>A0AAN8NAH1</accession>